<organism evidence="9 10">
    <name type="scientific">Candida oxycetoniae</name>
    <dbReference type="NCBI Taxonomy" id="497107"/>
    <lineage>
        <taxon>Eukaryota</taxon>
        <taxon>Fungi</taxon>
        <taxon>Dikarya</taxon>
        <taxon>Ascomycota</taxon>
        <taxon>Saccharomycotina</taxon>
        <taxon>Pichiomycetes</taxon>
        <taxon>Debaryomycetaceae</taxon>
        <taxon>Candida/Lodderomyces clade</taxon>
        <taxon>Candida</taxon>
    </lineage>
</organism>
<dbReference type="InterPro" id="IPR007225">
    <property type="entry name" value="EXOC6/Sec15"/>
</dbReference>
<evidence type="ECO:0000259" key="7">
    <source>
        <dbReference type="Pfam" id="PF04091"/>
    </source>
</evidence>
<dbReference type="Pfam" id="PF04091">
    <property type="entry name" value="Sec15_C"/>
    <property type="match status" value="1"/>
</dbReference>
<evidence type="ECO:0000256" key="5">
    <source>
        <dbReference type="PIRNR" id="PIRNR025007"/>
    </source>
</evidence>
<dbReference type="PIRSF" id="PIRSF025007">
    <property type="entry name" value="Sec15"/>
    <property type="match status" value="1"/>
</dbReference>
<dbReference type="PANTHER" id="PTHR12702">
    <property type="entry name" value="SEC15"/>
    <property type="match status" value="1"/>
</dbReference>
<proteinExistence type="inferred from homology"/>
<evidence type="ECO:0000256" key="4">
    <source>
        <dbReference type="ARBA" id="ARBA00023054"/>
    </source>
</evidence>
<dbReference type="InterPro" id="IPR046361">
    <property type="entry name" value="EXOC6/Sec15_C"/>
</dbReference>
<keyword evidence="4" id="KW-0175">Coiled coil</keyword>
<feature type="compositionally biased region" description="Gly residues" evidence="6">
    <location>
        <begin position="753"/>
        <end position="770"/>
    </location>
</feature>
<evidence type="ECO:0000256" key="6">
    <source>
        <dbReference type="SAM" id="MobiDB-lite"/>
    </source>
</evidence>
<comment type="similarity">
    <text evidence="1 5">Belongs to the SEC15 family.</text>
</comment>
<dbReference type="InterPro" id="IPR042044">
    <property type="entry name" value="EXOC6PINT-1/Sec15/Tip20_C_dom2"/>
</dbReference>
<feature type="compositionally biased region" description="Polar residues" evidence="6">
    <location>
        <begin position="890"/>
        <end position="912"/>
    </location>
</feature>
<evidence type="ECO:0000256" key="3">
    <source>
        <dbReference type="ARBA" id="ARBA00022483"/>
    </source>
</evidence>
<dbReference type="GO" id="GO:0090522">
    <property type="term" value="P:vesicle tethering involved in exocytosis"/>
    <property type="evidence" value="ECO:0007669"/>
    <property type="project" value="UniProtKB-UniRule"/>
</dbReference>
<dbReference type="GO" id="GO:0016020">
    <property type="term" value="C:membrane"/>
    <property type="evidence" value="ECO:0007669"/>
    <property type="project" value="TreeGrafter"/>
</dbReference>
<dbReference type="GO" id="GO:0000145">
    <property type="term" value="C:exocyst"/>
    <property type="evidence" value="ECO:0007669"/>
    <property type="project" value="UniProtKB-UniRule"/>
</dbReference>
<feature type="domain" description="Exocyst complex component EXOC6/Sec15 N-terminal" evidence="8">
    <location>
        <begin position="78"/>
        <end position="247"/>
    </location>
</feature>
<accession>A0AAI9SUH3</accession>
<evidence type="ECO:0000313" key="10">
    <source>
        <dbReference type="Proteomes" id="UP001202479"/>
    </source>
</evidence>
<comment type="caution">
    <text evidence="9">The sequence shown here is derived from an EMBL/GenBank/DDBJ whole genome shotgun (WGS) entry which is preliminary data.</text>
</comment>
<dbReference type="EMBL" id="JAHUZD010000137">
    <property type="protein sequence ID" value="KAI3403166.2"/>
    <property type="molecule type" value="Genomic_DNA"/>
</dbReference>
<keyword evidence="3 5" id="KW-0268">Exocytosis</keyword>
<protein>
    <recommendedName>
        <fullName evidence="5">Exocyst complex component SEC15</fullName>
    </recommendedName>
</protein>
<dbReference type="GeneID" id="73381670"/>
<dbReference type="Pfam" id="PF20651">
    <property type="entry name" value="EXOC6_Sec15_N"/>
    <property type="match status" value="1"/>
</dbReference>
<sequence>MLSPNGNGTNRANGEVINGGTKSQVVNTLQLENLLLREDDVFSTSSSLNSGSNDYIEDLAPIIKDAVRNNALSDLITKLNDIVKQKDEDLNKVSMSSMSEINQCMDTIANIHQKADSLNRQFLAVSQSLSKSSIELITKKKNYVKSKEVCNRISEAQVVLNECVQVLELMNKILELIKQTKYFSALKLIDELTNIHIQKVGEFSFAQKIVDSIPHLTKMVKDDSFENLIKWLSLNLERKLTGIGDALYDNLYELQENWIECKRKNQTYMPYKLNSPVELSLRDPGLNYCVFDDETLQIPLSSVYDAILVYRTLHELDSLNQIYYKEWMKKYGRIIYPITSASSSKKEIVFDSKMLDDYLRKIAAFFVMDKQLNLLTKFQLRTNVQADELWMSYVSKLKPVLIYTLKSNDFYDLDDLGTFKDIIGDFMQVMDSNEYDVSELYEVMMIIFKDYFAPLVVQTFRKKFVESLQSEFYTALQVNKEEYEGVMRRIFYDQNAPFAQKNIRYFPVTFPFSEDYVHYCGYVRTLINKTLKFTNTYYLYEVNEINNIIVNNIVEVFLSNRKGFGIAWEIEDFIKKNENNKEVIAQSFVNLEYYLLSLYKVGVLLNQKLRQNTGMGILNIDTNDTFTLTAVEAFTKLRKFSEDTVYKMVDTKITELLESVEYDDYLPVDRNTEANFAVKDFAMFLENLFTSIFENLPSQIRTLGLFRSYDFISQHLLGVLKNASEFNETFIDNFDLDIQYLEKSMKNLSNVTEGGGSGSGSGSGGSGGSSGAEAEGAEGEGGGGQGEDSSQGNVSIKSTFSELRQTVDLLKSQNFEEYLTNSSFRMRQYNSIKFEDGKKLINKMQGVKTPPSLSYTSPVVPQSSQFQRSGTIKSLSHSISGGNFASIIGNRNNDDANSTSAGSLESSNSKFTHFTERFKQNKQ</sequence>
<name>A0AAI9SUH3_9ASCO</name>
<keyword evidence="2 5" id="KW-0813">Transport</keyword>
<feature type="domain" description="Exocyst complex subunit EXOC6/Sec15 C-terminal" evidence="7">
    <location>
        <begin position="439"/>
        <end position="843"/>
    </location>
</feature>
<dbReference type="InterPro" id="IPR048359">
    <property type="entry name" value="EXOC6_Sec15_N"/>
</dbReference>
<evidence type="ECO:0000313" key="9">
    <source>
        <dbReference type="EMBL" id="KAI3403166.2"/>
    </source>
</evidence>
<dbReference type="Gene3D" id="1.10.357.30">
    <property type="entry name" value="Exocyst complex subunit Sec15 C-terminal domain, N-terminal subdomain"/>
    <property type="match status" value="1"/>
</dbReference>
<dbReference type="GO" id="GO:0006886">
    <property type="term" value="P:intracellular protein transport"/>
    <property type="evidence" value="ECO:0007669"/>
    <property type="project" value="InterPro"/>
</dbReference>
<dbReference type="Gene3D" id="1.20.58.670">
    <property type="entry name" value="Dsl1p vesicle tethering complex, Tip20p subunit, domain D"/>
    <property type="match status" value="1"/>
</dbReference>
<feature type="compositionally biased region" description="Basic and acidic residues" evidence="6">
    <location>
        <begin position="913"/>
        <end position="923"/>
    </location>
</feature>
<gene>
    <name evidence="9" type="ORF">KGF56_004055</name>
</gene>
<dbReference type="GO" id="GO:0006893">
    <property type="term" value="P:Golgi to plasma membrane transport"/>
    <property type="evidence" value="ECO:0007669"/>
    <property type="project" value="TreeGrafter"/>
</dbReference>
<evidence type="ECO:0000259" key="8">
    <source>
        <dbReference type="Pfam" id="PF20651"/>
    </source>
</evidence>
<comment type="function">
    <text evidence="5">Component of the exocyst complex involved in the docking of exocytic vesicles with fusion sites on the plasma membrane.</text>
</comment>
<dbReference type="Proteomes" id="UP001202479">
    <property type="component" value="Unassembled WGS sequence"/>
</dbReference>
<feature type="region of interest" description="Disordered" evidence="6">
    <location>
        <begin position="751"/>
        <end position="793"/>
    </location>
</feature>
<evidence type="ECO:0000256" key="2">
    <source>
        <dbReference type="ARBA" id="ARBA00022448"/>
    </source>
</evidence>
<dbReference type="PANTHER" id="PTHR12702:SF0">
    <property type="entry name" value="EXOCYST COMPLEX COMPONENT 6"/>
    <property type="match status" value="1"/>
</dbReference>
<evidence type="ECO:0000256" key="1">
    <source>
        <dbReference type="ARBA" id="ARBA00007944"/>
    </source>
</evidence>
<reference evidence="9" key="1">
    <citation type="journal article" date="2022" name="DNA Res.">
        <title>Genome analysis of five recently described species of the CUG-Ser clade uncovers Candida theae as a new hybrid lineage with pathogenic potential in the Candida parapsilosis species complex.</title>
        <authorList>
            <person name="Mixao V."/>
            <person name="Del Olmo V."/>
            <person name="Hegedusova E."/>
            <person name="Saus E."/>
            <person name="Pryszcz L."/>
            <person name="Cillingova A."/>
            <person name="Nosek J."/>
            <person name="Gabaldon T."/>
        </authorList>
    </citation>
    <scope>NUCLEOTIDE SEQUENCE</scope>
    <source>
        <strain evidence="9">CBS 10844</strain>
    </source>
</reference>
<dbReference type="AlphaFoldDB" id="A0AAI9SUH3"/>
<feature type="region of interest" description="Disordered" evidence="6">
    <location>
        <begin position="890"/>
        <end position="923"/>
    </location>
</feature>
<keyword evidence="10" id="KW-1185">Reference proteome</keyword>
<dbReference type="InterPro" id="IPR042045">
    <property type="entry name" value="EXOC6/Sec15_C_dom1"/>
</dbReference>
<dbReference type="RefSeq" id="XP_049178913.1">
    <property type="nucleotide sequence ID" value="XM_049325454.1"/>
</dbReference>